<organism evidence="8 9">
    <name type="scientific">Streptomyces liangshanensis</name>
    <dbReference type="NCBI Taxonomy" id="2717324"/>
    <lineage>
        <taxon>Bacteria</taxon>
        <taxon>Bacillati</taxon>
        <taxon>Actinomycetota</taxon>
        <taxon>Actinomycetes</taxon>
        <taxon>Kitasatosporales</taxon>
        <taxon>Streptomycetaceae</taxon>
        <taxon>Streptomyces</taxon>
    </lineage>
</organism>
<reference evidence="8 9" key="1">
    <citation type="submission" date="2020-03" db="EMBL/GenBank/DDBJ databases">
        <title>A novel species.</title>
        <authorList>
            <person name="Gao J."/>
        </authorList>
    </citation>
    <scope>NUCLEOTIDE SEQUENCE [LARGE SCALE GENOMIC DNA]</scope>
    <source>
        <strain evidence="8 9">QMT-12</strain>
    </source>
</reference>
<name>A0A6G9GWG2_9ACTN</name>
<dbReference type="InterPro" id="IPR001763">
    <property type="entry name" value="Rhodanese-like_dom"/>
</dbReference>
<dbReference type="Gene3D" id="3.40.50.1460">
    <property type="match status" value="1"/>
</dbReference>
<dbReference type="InterPro" id="IPR050206">
    <property type="entry name" value="FtsK/SpoIIIE/SftA"/>
</dbReference>
<dbReference type="PROSITE" id="PS00018">
    <property type="entry name" value="EF_HAND_1"/>
    <property type="match status" value="1"/>
</dbReference>
<dbReference type="InterPro" id="IPR027417">
    <property type="entry name" value="P-loop_NTPase"/>
</dbReference>
<evidence type="ECO:0000313" key="9">
    <source>
        <dbReference type="Proteomes" id="UP000501179"/>
    </source>
</evidence>
<feature type="domain" description="FtsK" evidence="7">
    <location>
        <begin position="1241"/>
        <end position="1424"/>
    </location>
</feature>
<feature type="domain" description="FtsK" evidence="7">
    <location>
        <begin position="634"/>
        <end position="834"/>
    </location>
</feature>
<dbReference type="SMART" id="SM00382">
    <property type="entry name" value="AAA"/>
    <property type="match status" value="3"/>
</dbReference>
<dbReference type="InterPro" id="IPR029030">
    <property type="entry name" value="Caspase-like_dom_sf"/>
</dbReference>
<dbReference type="Pfam" id="PF01580">
    <property type="entry name" value="FtsK_SpoIIIE"/>
    <property type="match status" value="4"/>
</dbReference>
<feature type="region of interest" description="Disordered" evidence="5">
    <location>
        <begin position="540"/>
        <end position="563"/>
    </location>
</feature>
<feature type="domain" description="FtsK" evidence="7">
    <location>
        <begin position="954"/>
        <end position="1145"/>
    </location>
</feature>
<dbReference type="EMBL" id="CP050177">
    <property type="protein sequence ID" value="QIQ02612.1"/>
    <property type="molecule type" value="Genomic_DNA"/>
</dbReference>
<keyword evidence="3 4" id="KW-0067">ATP-binding</keyword>
<evidence type="ECO:0000256" key="3">
    <source>
        <dbReference type="ARBA" id="ARBA00022840"/>
    </source>
</evidence>
<sequence length="1470" mass="157759">MSRVALLVATTDYIDSGLRRLRSPASDARRLGALLEDPAIGYFDRVVPLVNDSKAEIEEHIERTLRDLGPNDTLLLYVSCHGIRDKHGRLFFTTLRTKRDLPESTAISARFVEEQMSRCRARSKVLLLDCCFGGAYVQGMAPFAPDDGELSVQAAGKGTYVMTASDVLEFAFEGETVKSRSGDFHSVFTEALIDGLSTGRADLDNDGVITAHELFQHVERHVRESGAPQTPTEFRSGVQGNIPLATAALWHRGQSAESDPFVGDSLSLGELLPALVAGPDRGLCAPDWPPNGQLTVPLGRMYDPAQGLQETLTLDLSGGAPHIGVVGGRWSGKTSVLRTLACSLALTHTPDEVQMYALHGEPDGMTRLETLPHMGMVADYGRADAVRTLVDGVMATLKRRERLCDRLRIRSPKTFRRMRTRGLLDGESNGEVFLLVDGWPDFAARFPEESRLLLGVAQRGVYYGIHLAVSADRWKDLPEELFLHLGTWVELALADPQESRIDRDLAGGIPPGQPGFGLTRGRRYVRLAVPALATAAGTAGVASGGAAGSSGETPAPARTGDEGEELDALLDKVAGAWRRPGARPLSTFRDDHDSVPRLLDLLPLPGGWDAAPASAWAVKPERRLTTPVGVDANGAPVLLDLREAALGGWGPHGVCVGATGSGKSELLRTLVLGLAVTHSPETLNFVLVDFKGGATFASMARLPHVAAVITGLADEPSLVGRMEDAIRGELNRRQQLLRGAGNYPNIHEYERARAAGAPLIPLPTLVLVIDEFTELLTAEPGFLEALVQIGRIGRSLGIHLLLASQRLEEGRLSGLDTHLSYRIGLRTFSAEESRAVLGVPDAYSLPSVPGSGYLRFDMDHMVGFRAAYASGWVGEDARAADGDSPMDLILNRLEGQGPPAHQIWLPPLDQAPPLDALLPGLAVVEGRGLTVPGYPAEGALVVPLGLVDKPYEQRRDVLWGDFSGASGNLLIAGGAQSGKSTLLRTLVSSFALTHTPGEVQFYGLDFGGGSLSALAELPHVGGIATRLDPERVRRTVTEVAGILAQREESFRSLGIDSMAAYRRGRASGEITDPWGDVFLLVDGWGSFRQEYDLPSETVTEIASRGLAYGIHVVLTAYRAMDVRPALKDHLPYLLELRLGDPTMSEFSVPVARNVPAGTPGRGQTPEKLHFIAAVPRIDGVPSDDELPGATAALSRAVAQAWHGPPAPPVRLLPGELPAGQLPRGDALPASGVAFGIEENTLRPVFADFETDPFFLVAGESGSGKTALLRLLVRQLCERYTPDEARFVVVDYRRTLLDTVPDSHLIEYAASPTGMDAHVAGLKEVFDKRMPSKDVTPRQLRDRSWWSGPRLFVVVDDFDLVATARGNPLGVLTEQLPFAHDAGVHFLLARGSAGASRAAYEPFTQRVQELGAQGVVLSGEPADGEILGRVRPRPMPPGRGYFISRRSGPTLIQTGWQPLNPGEGGAGPSGA</sequence>
<feature type="domain" description="FtsK" evidence="7">
    <location>
        <begin position="309"/>
        <end position="500"/>
    </location>
</feature>
<feature type="binding site" evidence="4">
    <location>
        <begin position="657"/>
        <end position="664"/>
    </location>
    <ligand>
        <name>ATP</name>
        <dbReference type="ChEBI" id="CHEBI:30616"/>
    </ligand>
</feature>
<proteinExistence type="predicted"/>
<accession>A0A6G9GWG2</accession>
<dbReference type="InterPro" id="IPR018247">
    <property type="entry name" value="EF_Hand_1_Ca_BS"/>
</dbReference>
<dbReference type="NCBIfam" id="NF047832">
    <property type="entry name" value="caspase_w_EACC1"/>
    <property type="match status" value="1"/>
</dbReference>
<evidence type="ECO:0000259" key="7">
    <source>
        <dbReference type="PROSITE" id="PS50901"/>
    </source>
</evidence>
<feature type="binding site" evidence="4">
    <location>
        <begin position="327"/>
        <end position="334"/>
    </location>
    <ligand>
        <name>ATP</name>
        <dbReference type="ChEBI" id="CHEBI:30616"/>
    </ligand>
</feature>
<dbReference type="InterPro" id="IPR023837">
    <property type="entry name" value="EccCb-like_Actinobacteria"/>
</dbReference>
<dbReference type="GO" id="GO:0005524">
    <property type="term" value="F:ATP binding"/>
    <property type="evidence" value="ECO:0007669"/>
    <property type="project" value="UniProtKB-UniRule"/>
</dbReference>
<gene>
    <name evidence="8" type="primary">eccCb</name>
    <name evidence="8" type="ORF">HA039_10040</name>
</gene>
<dbReference type="NCBIfam" id="TIGR03925">
    <property type="entry name" value="T7SS_EccC_b"/>
    <property type="match status" value="1"/>
</dbReference>
<evidence type="ECO:0000256" key="4">
    <source>
        <dbReference type="PROSITE-ProRule" id="PRU00289"/>
    </source>
</evidence>
<dbReference type="PANTHER" id="PTHR22683:SF1">
    <property type="entry name" value="TYPE VII SECRETION SYSTEM PROTEIN ESSC"/>
    <property type="match status" value="1"/>
</dbReference>
<feature type="binding site" evidence="4">
    <location>
        <begin position="1258"/>
        <end position="1265"/>
    </location>
    <ligand>
        <name>ATP</name>
        <dbReference type="ChEBI" id="CHEBI:30616"/>
    </ligand>
</feature>
<keyword evidence="2 4" id="KW-0547">Nucleotide-binding</keyword>
<dbReference type="RefSeq" id="WP_167026906.1">
    <property type="nucleotide sequence ID" value="NZ_CP050177.1"/>
</dbReference>
<dbReference type="Proteomes" id="UP000501179">
    <property type="component" value="Chromosome"/>
</dbReference>
<keyword evidence="9" id="KW-1185">Reference proteome</keyword>
<keyword evidence="1" id="KW-0677">Repeat</keyword>
<dbReference type="SUPFAM" id="SSF52540">
    <property type="entry name" value="P-loop containing nucleoside triphosphate hydrolases"/>
    <property type="match status" value="4"/>
</dbReference>
<dbReference type="InterPro" id="IPR025662">
    <property type="entry name" value="Sigma_54_int_dom_ATP-bd_1"/>
</dbReference>
<protein>
    <submittedName>
        <fullName evidence="8">Type VII secretion protein EccCb</fullName>
    </submittedName>
</protein>
<dbReference type="PROSITE" id="PS50206">
    <property type="entry name" value="RHODANESE_3"/>
    <property type="match status" value="1"/>
</dbReference>
<evidence type="ECO:0000259" key="6">
    <source>
        <dbReference type="PROSITE" id="PS50206"/>
    </source>
</evidence>
<feature type="binding site" evidence="4">
    <location>
        <begin position="973"/>
        <end position="980"/>
    </location>
    <ligand>
        <name>ATP</name>
        <dbReference type="ChEBI" id="CHEBI:30616"/>
    </ligand>
</feature>
<evidence type="ECO:0000256" key="2">
    <source>
        <dbReference type="ARBA" id="ARBA00022741"/>
    </source>
</evidence>
<feature type="domain" description="Rhodanese" evidence="6">
    <location>
        <begin position="403"/>
        <end position="451"/>
    </location>
</feature>
<evidence type="ECO:0000256" key="5">
    <source>
        <dbReference type="SAM" id="MobiDB-lite"/>
    </source>
</evidence>
<dbReference type="KEGG" id="slia:HA039_10040"/>
<dbReference type="Gene3D" id="3.40.50.300">
    <property type="entry name" value="P-loop containing nucleotide triphosphate hydrolases"/>
    <property type="match status" value="4"/>
</dbReference>
<evidence type="ECO:0000313" key="8">
    <source>
        <dbReference type="EMBL" id="QIQ02612.1"/>
    </source>
</evidence>
<dbReference type="SUPFAM" id="SSF52129">
    <property type="entry name" value="Caspase-like"/>
    <property type="match status" value="1"/>
</dbReference>
<dbReference type="GO" id="GO:0003677">
    <property type="term" value="F:DNA binding"/>
    <property type="evidence" value="ECO:0007669"/>
    <property type="project" value="InterPro"/>
</dbReference>
<dbReference type="PROSITE" id="PS50901">
    <property type="entry name" value="FTSK"/>
    <property type="match status" value="4"/>
</dbReference>
<evidence type="ECO:0000256" key="1">
    <source>
        <dbReference type="ARBA" id="ARBA00022737"/>
    </source>
</evidence>
<dbReference type="InterPro" id="IPR003593">
    <property type="entry name" value="AAA+_ATPase"/>
</dbReference>
<dbReference type="PROSITE" id="PS00675">
    <property type="entry name" value="SIGMA54_INTERACT_1"/>
    <property type="match status" value="1"/>
</dbReference>
<dbReference type="PANTHER" id="PTHR22683">
    <property type="entry name" value="SPORULATION PROTEIN RELATED"/>
    <property type="match status" value="1"/>
</dbReference>
<dbReference type="InterPro" id="IPR002543">
    <property type="entry name" value="FtsK_dom"/>
</dbReference>